<dbReference type="PRINTS" id="PR01590">
    <property type="entry name" value="HTHFIS"/>
</dbReference>
<sequence>MGSSPERGHAARIAQALETSMPARSVVAASWQRSLTRYGLDPLESRPPRTLTGQELREAREGLEPLLHSAQAPLDRLFQAVGDAGCCVLFSDRNGVPLDRRGAATDDSTFYRWGLWTGAVWSEEAEGTNGIGTCLAEGRALTIHRDQHFHARNTGLSCTVAPVYDHTGQLAACLDVSSCRADLTEGYVGLIATAVADAARQIEALNFRKAFPQARIVLVDGASAGGAGLLALDHDDLVIGATRAARLAFGITDARIAALLPAQEVLKDDAEHDLIDAERSAVRRALARAKGNVSEAAAALHISRATLHRKMKRLGLQRGR</sequence>
<organism evidence="3 4">
    <name type="scientific">Microvirga terricola</name>
    <dbReference type="NCBI Taxonomy" id="2719797"/>
    <lineage>
        <taxon>Bacteria</taxon>
        <taxon>Pseudomonadati</taxon>
        <taxon>Pseudomonadota</taxon>
        <taxon>Alphaproteobacteria</taxon>
        <taxon>Hyphomicrobiales</taxon>
        <taxon>Methylobacteriaceae</taxon>
        <taxon>Microvirga</taxon>
    </lineage>
</organism>
<reference evidence="3 4" key="1">
    <citation type="submission" date="2020-03" db="EMBL/GenBank/DDBJ databases">
        <title>The genome sequence of Microvirga sp. c23x22.</title>
        <authorList>
            <person name="Zhang X."/>
        </authorList>
    </citation>
    <scope>NUCLEOTIDE SEQUENCE [LARGE SCALE GENOMIC DNA]</scope>
    <source>
        <strain evidence="4">c23x22</strain>
    </source>
</reference>
<dbReference type="InterPro" id="IPR029016">
    <property type="entry name" value="GAF-like_dom_sf"/>
</dbReference>
<dbReference type="InterPro" id="IPR002197">
    <property type="entry name" value="HTH_Fis"/>
</dbReference>
<dbReference type="InterPro" id="IPR009057">
    <property type="entry name" value="Homeodomain-like_sf"/>
</dbReference>
<protein>
    <submittedName>
        <fullName evidence="3">Sigma-54-dependent Fis family transcriptional regulator</fullName>
    </submittedName>
</protein>
<dbReference type="SUPFAM" id="SSF55781">
    <property type="entry name" value="GAF domain-like"/>
    <property type="match status" value="1"/>
</dbReference>
<dbReference type="SUPFAM" id="SSF46689">
    <property type="entry name" value="Homeodomain-like"/>
    <property type="match status" value="1"/>
</dbReference>
<dbReference type="Pfam" id="PF01590">
    <property type="entry name" value="GAF"/>
    <property type="match status" value="1"/>
</dbReference>
<comment type="caution">
    <text evidence="3">The sequence shown here is derived from an EMBL/GenBank/DDBJ whole genome shotgun (WGS) entry which is preliminary data.</text>
</comment>
<name>A0ABX0VBE9_9HYPH</name>
<dbReference type="EMBL" id="JAATJS010000003">
    <property type="protein sequence ID" value="NIX77023.1"/>
    <property type="molecule type" value="Genomic_DNA"/>
</dbReference>
<dbReference type="RefSeq" id="WP_167672915.1">
    <property type="nucleotide sequence ID" value="NZ_JAATJS010000003.1"/>
</dbReference>
<dbReference type="Gene3D" id="1.10.10.60">
    <property type="entry name" value="Homeodomain-like"/>
    <property type="match status" value="1"/>
</dbReference>
<dbReference type="Pfam" id="PF02954">
    <property type="entry name" value="HTH_8"/>
    <property type="match status" value="1"/>
</dbReference>
<accession>A0ABX0VBE9</accession>
<feature type="domain" description="GAF" evidence="1">
    <location>
        <begin position="72"/>
        <end position="199"/>
    </location>
</feature>
<evidence type="ECO:0000259" key="1">
    <source>
        <dbReference type="Pfam" id="PF01590"/>
    </source>
</evidence>
<keyword evidence="4" id="KW-1185">Reference proteome</keyword>
<evidence type="ECO:0000313" key="3">
    <source>
        <dbReference type="EMBL" id="NIX77023.1"/>
    </source>
</evidence>
<dbReference type="Gene3D" id="3.30.450.40">
    <property type="match status" value="1"/>
</dbReference>
<feature type="domain" description="DNA binding HTH" evidence="2">
    <location>
        <begin position="276"/>
        <end position="314"/>
    </location>
</feature>
<evidence type="ECO:0000259" key="2">
    <source>
        <dbReference type="Pfam" id="PF02954"/>
    </source>
</evidence>
<dbReference type="InterPro" id="IPR003018">
    <property type="entry name" value="GAF"/>
</dbReference>
<proteinExistence type="predicted"/>
<dbReference type="Proteomes" id="UP000707352">
    <property type="component" value="Unassembled WGS sequence"/>
</dbReference>
<evidence type="ECO:0000313" key="4">
    <source>
        <dbReference type="Proteomes" id="UP000707352"/>
    </source>
</evidence>
<gene>
    <name evidence="3" type="ORF">HB375_10415</name>
</gene>